<protein>
    <submittedName>
        <fullName evidence="3">Amidohydrolase family protein</fullName>
    </submittedName>
</protein>
<name>A0ABU7S5H1_9ACTN</name>
<feature type="compositionally biased region" description="Pro residues" evidence="1">
    <location>
        <begin position="8"/>
        <end position="21"/>
    </location>
</feature>
<accession>A0ABU7S5H1</accession>
<feature type="compositionally biased region" description="Pro residues" evidence="1">
    <location>
        <begin position="35"/>
        <end position="45"/>
    </location>
</feature>
<evidence type="ECO:0000313" key="4">
    <source>
        <dbReference type="Proteomes" id="UP001332243"/>
    </source>
</evidence>
<dbReference type="RefSeq" id="WP_331218807.1">
    <property type="nucleotide sequence ID" value="NZ_JAZGQK010000050.1"/>
</dbReference>
<reference evidence="3 4" key="1">
    <citation type="submission" date="2024-01" db="EMBL/GenBank/DDBJ databases">
        <title>Genome insights into Plantactinospora sonchi sp. nov.</title>
        <authorList>
            <person name="Wang L."/>
        </authorList>
    </citation>
    <scope>NUCLEOTIDE SEQUENCE [LARGE SCALE GENOMIC DNA]</scope>
    <source>
        <strain evidence="3 4">NEAU-QY2</strain>
    </source>
</reference>
<dbReference type="Proteomes" id="UP001332243">
    <property type="component" value="Unassembled WGS sequence"/>
</dbReference>
<dbReference type="PANTHER" id="PTHR35563">
    <property type="entry name" value="BARREL METAL-DEPENDENT HYDROLASE, PUTATIVE (AFU_ORTHOLOGUE AFUA_1G16240)-RELATED"/>
    <property type="match status" value="1"/>
</dbReference>
<gene>
    <name evidence="3" type="ORF">V1633_36770</name>
</gene>
<feature type="region of interest" description="Disordered" evidence="1">
    <location>
        <begin position="1"/>
        <end position="45"/>
    </location>
</feature>
<evidence type="ECO:0000313" key="3">
    <source>
        <dbReference type="EMBL" id="MEE6264016.1"/>
    </source>
</evidence>
<dbReference type="Pfam" id="PF04909">
    <property type="entry name" value="Amidohydro_2"/>
    <property type="match status" value="1"/>
</dbReference>
<comment type="caution">
    <text evidence="3">The sequence shown here is derived from an EMBL/GenBank/DDBJ whole genome shotgun (WGS) entry which is preliminary data.</text>
</comment>
<sequence length="295" mass="31199">MLTDAAPRPLPGAPRVAPPPGATDSHAHAFGPFATYPPGPSSYPVPETPADRYLAMLDAVGLSRGVLVQPGPYAQDHTVLVEGLRAAGGRLAGIGVARPDVSDGTLYRLAEAGVRGLRFIEPRSPSASAPPGSVGAAALEAFAPRLADLGWHAQLWAGAADCARWGTMLAERGVPVVFDHLAQPDVGAGVDAPAFREVRALVEAGVAWVKIPVCRVGTAANGFAEARPFHDALLEANPDRLLWASDWPFVRLDDRVPDVGELLDLFRSWTPGPEWERILVRNPARLYGFPELGAA</sequence>
<dbReference type="InterPro" id="IPR052358">
    <property type="entry name" value="Aro_Compnd_Degr_Hydrolases"/>
</dbReference>
<proteinExistence type="predicted"/>
<feature type="domain" description="Amidohydrolase-related" evidence="2">
    <location>
        <begin position="24"/>
        <end position="289"/>
    </location>
</feature>
<dbReference type="EMBL" id="JAZGQK010000050">
    <property type="protein sequence ID" value="MEE6264016.1"/>
    <property type="molecule type" value="Genomic_DNA"/>
</dbReference>
<keyword evidence="4" id="KW-1185">Reference proteome</keyword>
<evidence type="ECO:0000256" key="1">
    <source>
        <dbReference type="SAM" id="MobiDB-lite"/>
    </source>
</evidence>
<dbReference type="Gene3D" id="3.20.20.140">
    <property type="entry name" value="Metal-dependent hydrolases"/>
    <property type="match status" value="1"/>
</dbReference>
<dbReference type="PANTHER" id="PTHR35563:SF2">
    <property type="entry name" value="BARREL METAL-DEPENDENT HYDROLASE, PUTATIVE (AFU_ORTHOLOGUE AFUA_1G16240)-RELATED"/>
    <property type="match status" value="1"/>
</dbReference>
<dbReference type="SUPFAM" id="SSF51556">
    <property type="entry name" value="Metallo-dependent hydrolases"/>
    <property type="match status" value="1"/>
</dbReference>
<dbReference type="InterPro" id="IPR006680">
    <property type="entry name" value="Amidohydro-rel"/>
</dbReference>
<dbReference type="InterPro" id="IPR032466">
    <property type="entry name" value="Metal_Hydrolase"/>
</dbReference>
<organism evidence="3 4">
    <name type="scientific">Plantactinospora sonchi</name>
    <dbReference type="NCBI Taxonomy" id="1544735"/>
    <lineage>
        <taxon>Bacteria</taxon>
        <taxon>Bacillati</taxon>
        <taxon>Actinomycetota</taxon>
        <taxon>Actinomycetes</taxon>
        <taxon>Micromonosporales</taxon>
        <taxon>Micromonosporaceae</taxon>
        <taxon>Plantactinospora</taxon>
    </lineage>
</organism>
<evidence type="ECO:0000259" key="2">
    <source>
        <dbReference type="Pfam" id="PF04909"/>
    </source>
</evidence>